<name>A0ABP3YIV1_9BACT</name>
<organism evidence="2 3">
    <name type="scientific">Algoriphagus jejuensis</name>
    <dbReference type="NCBI Taxonomy" id="419934"/>
    <lineage>
        <taxon>Bacteria</taxon>
        <taxon>Pseudomonadati</taxon>
        <taxon>Bacteroidota</taxon>
        <taxon>Cytophagia</taxon>
        <taxon>Cytophagales</taxon>
        <taxon>Cyclobacteriaceae</taxon>
        <taxon>Algoriphagus</taxon>
    </lineage>
</organism>
<reference evidence="3" key="1">
    <citation type="journal article" date="2019" name="Int. J. Syst. Evol. Microbiol.">
        <title>The Global Catalogue of Microorganisms (GCM) 10K type strain sequencing project: providing services to taxonomists for standard genome sequencing and annotation.</title>
        <authorList>
            <consortium name="The Broad Institute Genomics Platform"/>
            <consortium name="The Broad Institute Genome Sequencing Center for Infectious Disease"/>
            <person name="Wu L."/>
            <person name="Ma J."/>
        </authorList>
    </citation>
    <scope>NUCLEOTIDE SEQUENCE [LARGE SCALE GENOMIC DNA]</scope>
    <source>
        <strain evidence="3">JCM 16112</strain>
    </source>
</reference>
<dbReference type="Gene3D" id="3.90.1150.200">
    <property type="match status" value="1"/>
</dbReference>
<evidence type="ECO:0000313" key="3">
    <source>
        <dbReference type="Proteomes" id="UP001500469"/>
    </source>
</evidence>
<dbReference type="InterPro" id="IPR016786">
    <property type="entry name" value="YdeI_bac"/>
</dbReference>
<feature type="domain" description="YdhG-like" evidence="1">
    <location>
        <begin position="7"/>
        <end position="103"/>
    </location>
</feature>
<keyword evidence="3" id="KW-1185">Reference proteome</keyword>
<gene>
    <name evidence="2" type="ORF">GCM10009119_36210</name>
</gene>
<evidence type="ECO:0000313" key="2">
    <source>
        <dbReference type="EMBL" id="GAA0880651.1"/>
    </source>
</evidence>
<dbReference type="SUPFAM" id="SSF159888">
    <property type="entry name" value="YdhG-like"/>
    <property type="match status" value="1"/>
</dbReference>
<dbReference type="EMBL" id="BAAAFI010000046">
    <property type="protein sequence ID" value="GAA0880651.1"/>
    <property type="molecule type" value="Genomic_DNA"/>
</dbReference>
<dbReference type="InterPro" id="IPR014922">
    <property type="entry name" value="YdhG-like"/>
</dbReference>
<evidence type="ECO:0000259" key="1">
    <source>
        <dbReference type="Pfam" id="PF08818"/>
    </source>
</evidence>
<dbReference type="Proteomes" id="UP001500469">
    <property type="component" value="Unassembled WGS sequence"/>
</dbReference>
<dbReference type="Pfam" id="PF08818">
    <property type="entry name" value="DUF1801"/>
    <property type="match status" value="1"/>
</dbReference>
<protein>
    <submittedName>
        <fullName evidence="2">YdeI family protein</fullName>
    </submittedName>
</protein>
<dbReference type="Pfam" id="PF13376">
    <property type="entry name" value="OmdA"/>
    <property type="match status" value="1"/>
</dbReference>
<accession>A0ABP3YIV1</accession>
<proteinExistence type="predicted"/>
<dbReference type="PIRSF" id="PIRSF021308">
    <property type="entry name" value="UCP021308"/>
    <property type="match status" value="1"/>
</dbReference>
<comment type="caution">
    <text evidence="2">The sequence shown here is derived from an EMBL/GenBank/DDBJ whole genome shotgun (WGS) entry which is preliminary data.</text>
</comment>
<dbReference type="RefSeq" id="WP_343854129.1">
    <property type="nucleotide sequence ID" value="NZ_BAAAFI010000046.1"/>
</dbReference>
<sequence>MDRDSLWKEEIEKLRSIIVKTELEESIKWGIPVYTHKGKNVVSAVGFKNYFSLWFYNGVFLSDPYQKLVNAQEGVTKALRHWRFESADEIDEEKILEYIHEAIRNEVAGKVWKPQKSGQLEIPEFFQHRLDADKNLQEAFDSLTPFKQKKFVEHLTTAKREATQLSRMEKIIPMILEGVGLNDKYR</sequence>